<dbReference type="InterPro" id="IPR041633">
    <property type="entry name" value="Polbeta"/>
</dbReference>
<reference evidence="2" key="1">
    <citation type="journal article" date="2021" name="ISME J.">
        <title>Fine-scale metabolic discontinuity in a stratified prokaryote microbiome of a Red Sea deep halocline.</title>
        <authorList>
            <person name="Michoud G."/>
            <person name="Ngugi D.K."/>
            <person name="Barozzi A."/>
            <person name="Merlino G."/>
            <person name="Calleja M.L."/>
            <person name="Delgado-Huertas A."/>
            <person name="Moran X.A.G."/>
            <person name="Daffonchio D."/>
        </authorList>
    </citation>
    <scope>NUCLEOTIDE SEQUENCE</scope>
    <source>
        <strain evidence="2">SuakinDeep_MAG55_1</strain>
    </source>
</reference>
<dbReference type="Pfam" id="PF18765">
    <property type="entry name" value="Polbeta"/>
    <property type="match status" value="1"/>
</dbReference>
<dbReference type="AlphaFoldDB" id="A0A941ZYN3"/>
<organism evidence="2 3">
    <name type="scientific">Candidatus Scalindua arabica</name>
    <dbReference type="NCBI Taxonomy" id="1127984"/>
    <lineage>
        <taxon>Bacteria</taxon>
        <taxon>Pseudomonadati</taxon>
        <taxon>Planctomycetota</taxon>
        <taxon>Candidatus Brocadiia</taxon>
        <taxon>Candidatus Brocadiales</taxon>
        <taxon>Candidatus Scalinduaceae</taxon>
        <taxon>Candidatus Scalindua</taxon>
    </lineage>
</organism>
<evidence type="ECO:0000313" key="3">
    <source>
        <dbReference type="Proteomes" id="UP000722750"/>
    </source>
</evidence>
<dbReference type="SUPFAM" id="SSF81301">
    <property type="entry name" value="Nucleotidyltransferase"/>
    <property type="match status" value="1"/>
</dbReference>
<evidence type="ECO:0000313" key="2">
    <source>
        <dbReference type="EMBL" id="MBS1257280.1"/>
    </source>
</evidence>
<evidence type="ECO:0000259" key="1">
    <source>
        <dbReference type="Pfam" id="PF18765"/>
    </source>
</evidence>
<dbReference type="InterPro" id="IPR043519">
    <property type="entry name" value="NT_sf"/>
</dbReference>
<accession>A0A941ZYN3</accession>
<dbReference type="Gene3D" id="3.30.460.10">
    <property type="entry name" value="Beta Polymerase, domain 2"/>
    <property type="match status" value="1"/>
</dbReference>
<gene>
    <name evidence="2" type="ORF">MAG551_00322</name>
</gene>
<dbReference type="EMBL" id="JAANXD010000018">
    <property type="protein sequence ID" value="MBS1257280.1"/>
    <property type="molecule type" value="Genomic_DNA"/>
</dbReference>
<dbReference type="CDD" id="cd05403">
    <property type="entry name" value="NT_KNTase_like"/>
    <property type="match status" value="1"/>
</dbReference>
<dbReference type="PANTHER" id="PTHR43449">
    <property type="entry name" value="NUCLEOTIDYLTRANSFERASE"/>
    <property type="match status" value="1"/>
</dbReference>
<dbReference type="PANTHER" id="PTHR43449:SF1">
    <property type="entry name" value="POLYMERASE BETA NUCLEOTIDYLTRANSFERASE DOMAIN-CONTAINING PROTEIN"/>
    <property type="match status" value="1"/>
</dbReference>
<comment type="caution">
    <text evidence="2">The sequence shown here is derived from an EMBL/GenBank/DDBJ whole genome shotgun (WGS) entry which is preliminary data.</text>
</comment>
<proteinExistence type="predicted"/>
<sequence>MVKVDSLILETIRKFITKLDENGIHVEAIYLFGSCAKGNDDIFSDIDLAVISSDLTNNRFEERIRLMKLSSGIDSRIEPVPFRPETFVDEDPLAWEIKKEGLPVKHFY</sequence>
<protein>
    <recommendedName>
        <fullName evidence="1">Polymerase beta nucleotidyltransferase domain-containing protein</fullName>
    </recommendedName>
</protein>
<name>A0A941ZYN3_9BACT</name>
<dbReference type="Proteomes" id="UP000722750">
    <property type="component" value="Unassembled WGS sequence"/>
</dbReference>
<feature type="domain" description="Polymerase beta nucleotidyltransferase" evidence="1">
    <location>
        <begin position="21"/>
        <end position="73"/>
    </location>
</feature>